<organism evidence="1 2">
    <name type="scientific">Fusarium keratoplasticum</name>
    <dbReference type="NCBI Taxonomy" id="1328300"/>
    <lineage>
        <taxon>Eukaryota</taxon>
        <taxon>Fungi</taxon>
        <taxon>Dikarya</taxon>
        <taxon>Ascomycota</taxon>
        <taxon>Pezizomycotina</taxon>
        <taxon>Sordariomycetes</taxon>
        <taxon>Hypocreomycetidae</taxon>
        <taxon>Hypocreales</taxon>
        <taxon>Nectriaceae</taxon>
        <taxon>Fusarium</taxon>
        <taxon>Fusarium solani species complex</taxon>
    </lineage>
</organism>
<evidence type="ECO:0000313" key="1">
    <source>
        <dbReference type="EMBL" id="KAI8671701.1"/>
    </source>
</evidence>
<proteinExistence type="predicted"/>
<evidence type="ECO:0000313" key="2">
    <source>
        <dbReference type="Proteomes" id="UP001065298"/>
    </source>
</evidence>
<gene>
    <name evidence="1" type="ORF">NCS57_00646000</name>
</gene>
<keyword evidence="2" id="KW-1185">Reference proteome</keyword>
<dbReference type="Proteomes" id="UP001065298">
    <property type="component" value="Chromosome 4"/>
</dbReference>
<name>A0ACC0R5D2_9HYPO</name>
<protein>
    <submittedName>
        <fullName evidence="1">Uncharacterized protein</fullName>
    </submittedName>
</protein>
<dbReference type="EMBL" id="CM046506">
    <property type="protein sequence ID" value="KAI8671701.1"/>
    <property type="molecule type" value="Genomic_DNA"/>
</dbReference>
<comment type="caution">
    <text evidence="1">The sequence shown here is derived from an EMBL/GenBank/DDBJ whole genome shotgun (WGS) entry which is preliminary data.</text>
</comment>
<accession>A0ACC0R5D2</accession>
<sequence length="320" mass="36325">MRALVRASAAARGPARRVAYHRLALSQLSSSSSLPARVYHRYFAGINTFSSSARKLSPNMDSQTAKNLDGLKEHLTHNKLEELRSFWFEHLTSEADRAIPRAENQRRWFFGGKEFDDICVARFSPILEAIKAAGITSVEDILAVAQPRDPLDWLSLVILLDQIPRNCYRGAEAAVCFTFFDPLAVQLTLKALEKGLPYNAPELRWQFSHRNWLYMPLMHSEDVSAHEKAVLGYERMQQDILSLLEGTGGADEYEKKAREVAQADPETAKAFGKINVDFEKKHQVIIERFGRYPHRNKALRREPTAEETEYLENGGDTFSA</sequence>
<reference evidence="1" key="1">
    <citation type="submission" date="2022-06" db="EMBL/GenBank/DDBJ databases">
        <title>Fusarium solani species complex genomes reveal bases of compartmentalisation and animal pathogenesis.</title>
        <authorList>
            <person name="Tsai I.J."/>
        </authorList>
    </citation>
    <scope>NUCLEOTIDE SEQUENCE</scope>
    <source>
        <strain evidence="1">Fu6.1</strain>
    </source>
</reference>